<gene>
    <name evidence="1" type="ORF">CPSG_00930</name>
</gene>
<sequence length="89" mass="9741">MHKDMHLGTEAPERKLCWVDFPRAPGSVMCLVVAQILDSVIPPNPAFVPDVDAETWGAPASASQAWCCSCIQDQLARREASMNCPSDRN</sequence>
<accession>E9CTZ5</accession>
<proteinExistence type="predicted"/>
<protein>
    <submittedName>
        <fullName evidence="1">Uncharacterized protein</fullName>
    </submittedName>
</protein>
<reference evidence="2" key="2">
    <citation type="submission" date="2010-03" db="EMBL/GenBank/DDBJ databases">
        <title>The genome sequence of Coccidioides posadasii strain Silveira.</title>
        <authorList>
            <consortium name="The Broad Institute Genome Sequencing Center for Infectious Disease"/>
            <person name="Neafsey D."/>
            <person name="Orbach M."/>
            <person name="Henn M.R."/>
            <person name="Cole G.T."/>
            <person name="Galgiani J."/>
            <person name="Gardner M.J."/>
            <person name="Kirkland T.N."/>
            <person name="Taylor J.W."/>
            <person name="Young S.K."/>
            <person name="Zeng Q."/>
            <person name="Koehrsen M."/>
            <person name="Alvarado L."/>
            <person name="Berlin A."/>
            <person name="Borenstein D."/>
            <person name="Chapman S.B."/>
            <person name="Chen Z."/>
            <person name="Engels R."/>
            <person name="Freedman E."/>
            <person name="Gellesch M."/>
            <person name="Goldberg J."/>
            <person name="Griggs A."/>
            <person name="Gujja S."/>
            <person name="Heilman E."/>
            <person name="Heiman D."/>
            <person name="Howarth C."/>
            <person name="Jen D."/>
            <person name="Larson L."/>
            <person name="Mehta T."/>
            <person name="Neiman D."/>
            <person name="Park D."/>
            <person name="Pearson M."/>
            <person name="Richards J."/>
            <person name="Roberts A."/>
            <person name="Saif S."/>
            <person name="Shea T."/>
            <person name="Shenoy N."/>
            <person name="Sisk P."/>
            <person name="Stolte C."/>
            <person name="Sykes S."/>
            <person name="Walk T."/>
            <person name="White J."/>
            <person name="Yandava C."/>
            <person name="Haas B."/>
            <person name="Nusbaum C."/>
            <person name="Birren B."/>
        </authorList>
    </citation>
    <scope>NUCLEOTIDE SEQUENCE [LARGE SCALE GENOMIC DNA]</scope>
    <source>
        <strain evidence="2">RMSCC 757 / Silveira</strain>
    </source>
</reference>
<dbReference type="HOGENOM" id="CLU_2454562_0_0_1"/>
<keyword evidence="2" id="KW-1185">Reference proteome</keyword>
<reference evidence="2" key="1">
    <citation type="journal article" date="2010" name="Genome Res.">
        <title>Population genomic sequencing of Coccidioides fungi reveals recent hybridization and transposon control.</title>
        <authorList>
            <person name="Neafsey D.E."/>
            <person name="Barker B.M."/>
            <person name="Sharpton T.J."/>
            <person name="Stajich J.E."/>
            <person name="Park D.J."/>
            <person name="Whiston E."/>
            <person name="Hung C.-Y."/>
            <person name="McMahan C."/>
            <person name="White J."/>
            <person name="Sykes S."/>
            <person name="Heiman D."/>
            <person name="Young S."/>
            <person name="Zeng Q."/>
            <person name="Abouelleil A."/>
            <person name="Aftuck L."/>
            <person name="Bessette D."/>
            <person name="Brown A."/>
            <person name="FitzGerald M."/>
            <person name="Lui A."/>
            <person name="Macdonald J.P."/>
            <person name="Priest M."/>
            <person name="Orbach M.J."/>
            <person name="Galgiani J.N."/>
            <person name="Kirkland T.N."/>
            <person name="Cole G.T."/>
            <person name="Birren B.W."/>
            <person name="Henn M.R."/>
            <person name="Taylor J.W."/>
            <person name="Rounsley S.D."/>
        </authorList>
    </citation>
    <scope>NUCLEOTIDE SEQUENCE [LARGE SCALE GENOMIC DNA]</scope>
    <source>
        <strain evidence="2">RMSCC 757 / Silveira</strain>
    </source>
</reference>
<dbReference type="EMBL" id="GL636486">
    <property type="protein sequence ID" value="EFW23031.1"/>
    <property type="molecule type" value="Genomic_DNA"/>
</dbReference>
<dbReference type="Proteomes" id="UP000002497">
    <property type="component" value="Unassembled WGS sequence"/>
</dbReference>
<evidence type="ECO:0000313" key="1">
    <source>
        <dbReference type="EMBL" id="EFW23031.1"/>
    </source>
</evidence>
<dbReference type="AlphaFoldDB" id="E9CTZ5"/>
<evidence type="ECO:0000313" key="2">
    <source>
        <dbReference type="Proteomes" id="UP000002497"/>
    </source>
</evidence>
<dbReference type="VEuPathDB" id="FungiDB:CPSG_00930"/>
<organism evidence="2">
    <name type="scientific">Coccidioides posadasii (strain RMSCC 757 / Silveira)</name>
    <name type="common">Valley fever fungus</name>
    <dbReference type="NCBI Taxonomy" id="443226"/>
    <lineage>
        <taxon>Eukaryota</taxon>
        <taxon>Fungi</taxon>
        <taxon>Dikarya</taxon>
        <taxon>Ascomycota</taxon>
        <taxon>Pezizomycotina</taxon>
        <taxon>Eurotiomycetes</taxon>
        <taxon>Eurotiomycetidae</taxon>
        <taxon>Onygenales</taxon>
        <taxon>Onygenaceae</taxon>
        <taxon>Coccidioides</taxon>
    </lineage>
</organism>
<name>E9CTZ5_COCPS</name>